<dbReference type="Proteomes" id="UP000233276">
    <property type="component" value="Chromosome"/>
</dbReference>
<feature type="transmembrane region" description="Helical" evidence="1">
    <location>
        <begin position="470"/>
        <end position="494"/>
    </location>
</feature>
<feature type="transmembrane region" description="Helical" evidence="1">
    <location>
        <begin position="89"/>
        <end position="111"/>
    </location>
</feature>
<feature type="transmembrane region" description="Helical" evidence="1">
    <location>
        <begin position="429"/>
        <end position="449"/>
    </location>
</feature>
<dbReference type="AlphaFoldDB" id="A0A2K9DLN5"/>
<feature type="transmembrane region" description="Helical" evidence="1">
    <location>
        <begin position="182"/>
        <end position="202"/>
    </location>
</feature>
<dbReference type="EMBL" id="CP025299">
    <property type="protein sequence ID" value="AUG30417.1"/>
    <property type="molecule type" value="Genomic_DNA"/>
</dbReference>
<dbReference type="Pfam" id="PF20176">
    <property type="entry name" value="DUF6541"/>
    <property type="match status" value="1"/>
</dbReference>
<feature type="transmembrane region" description="Helical" evidence="1">
    <location>
        <begin position="155"/>
        <end position="175"/>
    </location>
</feature>
<feature type="transmembrane region" description="Helical" evidence="1">
    <location>
        <begin position="50"/>
        <end position="68"/>
    </location>
</feature>
<feature type="transmembrane region" description="Helical" evidence="1">
    <location>
        <begin position="208"/>
        <end position="227"/>
    </location>
</feature>
<feature type="transmembrane region" description="Helical" evidence="1">
    <location>
        <begin position="314"/>
        <end position="334"/>
    </location>
</feature>
<keyword evidence="1" id="KW-0472">Membrane</keyword>
<proteinExistence type="predicted"/>
<name>A0A2K9DLN5_9MICO</name>
<evidence type="ECO:0000313" key="2">
    <source>
        <dbReference type="EMBL" id="AUG30417.1"/>
    </source>
</evidence>
<feature type="transmembrane region" description="Helical" evidence="1">
    <location>
        <begin position="280"/>
        <end position="302"/>
    </location>
</feature>
<evidence type="ECO:0000313" key="3">
    <source>
        <dbReference type="Proteomes" id="UP000233276"/>
    </source>
</evidence>
<accession>A0A2K9DLN5</accession>
<sequence length="638" mass="67184">MLAALAVLAVVGGVLSWAVGLRGLWACAAAPAFALTAIALASVTAPWVGLVWSPVPLILLTAILAVALTLIRRRWVRPSTEAGGSRPDFWVLAAIVLGSGFLVWRVCVAIGEPTNFSQTFDNIFHLNGVRYVLDTGNASSFNLGRMTNPGGTLPFYPAAWHALVSLVITLTGVAIPIGVNAVTLVVSAVIWPLGALLLTRTLLGTGRVLSVAAVVAAVGVPAFPFLLMDYGVLFPFQLGLALVPVALAAAVQALGFGARTTMPRTWWSLIFLGTLPGLSLAHPGAFVVVLALTLPMVTLFAWRLSRRTAGRRRILVVLGFVAYAGVGLLLLKVLRPPADARGWPPTLSIPDAVGQVLTASMWYASPSVVVAVAVLAGIVATAVSRRPEAFVALSMYVVAAGLFVVVSSFTYQPLRDVLTGSWYNNIPRLAAIVPMTMVPLAALGTEWVWRMLKRPADASGVRVGRAVRAVGSVAGVAAIALVLTGPVATVSSFVNTVYRIAPDSLLISSDEYALLERLGDRVPEGAVIAGNPWTGTALAYALAGRQVLQPHTLSEVSPDIRTIQDGLRSARAGDAVCAALDRTHTRFVLDFGTREILPGTHSYPGFEDLATSPAVRLVDEQGDARLYEIVACEGQEGP</sequence>
<keyword evidence="1" id="KW-0812">Transmembrane</keyword>
<feature type="transmembrane region" description="Helical" evidence="1">
    <location>
        <begin position="390"/>
        <end position="409"/>
    </location>
</feature>
<feature type="transmembrane region" description="Helical" evidence="1">
    <location>
        <begin position="239"/>
        <end position="260"/>
    </location>
</feature>
<dbReference type="KEGG" id="mhos:CXR34_13780"/>
<gene>
    <name evidence="2" type="ORF">CXR34_13780</name>
</gene>
<keyword evidence="1" id="KW-1133">Transmembrane helix</keyword>
<dbReference type="InterPro" id="IPR046671">
    <property type="entry name" value="DUF6541"/>
</dbReference>
<protein>
    <submittedName>
        <fullName evidence="2">Uncharacterized protein</fullName>
    </submittedName>
</protein>
<organism evidence="2 3">
    <name type="scientific">Microbacterium hominis</name>
    <dbReference type="NCBI Taxonomy" id="162426"/>
    <lineage>
        <taxon>Bacteria</taxon>
        <taxon>Bacillati</taxon>
        <taxon>Actinomycetota</taxon>
        <taxon>Actinomycetes</taxon>
        <taxon>Micrococcales</taxon>
        <taxon>Microbacteriaceae</taxon>
        <taxon>Microbacterium</taxon>
    </lineage>
</organism>
<feature type="transmembrane region" description="Helical" evidence="1">
    <location>
        <begin position="361"/>
        <end position="383"/>
    </location>
</feature>
<reference evidence="2 3" key="1">
    <citation type="submission" date="2017-12" db="EMBL/GenBank/DDBJ databases">
        <title>Isolation and characterization of estrogens degradatiion strain Microbacterium hominis SJTG1.</title>
        <authorList>
            <person name="Xiong W."/>
            <person name="Yin C."/>
            <person name="Zheng D."/>
            <person name="Liang R."/>
        </authorList>
    </citation>
    <scope>NUCLEOTIDE SEQUENCE [LARGE SCALE GENOMIC DNA]</scope>
    <source>
        <strain evidence="2 3">SJTG1</strain>
    </source>
</reference>
<evidence type="ECO:0000256" key="1">
    <source>
        <dbReference type="SAM" id="Phobius"/>
    </source>
</evidence>